<keyword evidence="3" id="KW-1185">Reference proteome</keyword>
<dbReference type="EMBL" id="VXLC01000006">
    <property type="protein sequence ID" value="KAA8887559.1"/>
    <property type="molecule type" value="Genomic_DNA"/>
</dbReference>
<dbReference type="RefSeq" id="WP_150403129.1">
    <property type="nucleotide sequence ID" value="NZ_VXLC01000006.1"/>
</dbReference>
<protein>
    <recommendedName>
        <fullName evidence="1">Large ribosomal subunit protein bL12 C-terminal domain-containing protein</fullName>
    </recommendedName>
</protein>
<accession>A0A5N0EG52</accession>
<evidence type="ECO:0000313" key="2">
    <source>
        <dbReference type="EMBL" id="KAA8887559.1"/>
    </source>
</evidence>
<comment type="caution">
    <text evidence="2">The sequence shown here is derived from an EMBL/GenBank/DDBJ whole genome shotgun (WGS) entry which is preliminary data.</text>
</comment>
<dbReference type="Gene3D" id="3.30.1390.10">
    <property type="match status" value="1"/>
</dbReference>
<dbReference type="GO" id="GO:0006412">
    <property type="term" value="P:translation"/>
    <property type="evidence" value="ECO:0007669"/>
    <property type="project" value="InterPro"/>
</dbReference>
<dbReference type="Pfam" id="PF00542">
    <property type="entry name" value="Ribosomal_L12"/>
    <property type="match status" value="1"/>
</dbReference>
<dbReference type="GO" id="GO:0003735">
    <property type="term" value="F:structural constituent of ribosome"/>
    <property type="evidence" value="ECO:0007669"/>
    <property type="project" value="InterPro"/>
</dbReference>
<dbReference type="Proteomes" id="UP000323876">
    <property type="component" value="Unassembled WGS sequence"/>
</dbReference>
<evidence type="ECO:0000313" key="3">
    <source>
        <dbReference type="Proteomes" id="UP000323876"/>
    </source>
</evidence>
<feature type="domain" description="Large ribosomal subunit protein bL12 C-terminal" evidence="1">
    <location>
        <begin position="60"/>
        <end position="87"/>
    </location>
</feature>
<dbReference type="InterPro" id="IPR013823">
    <property type="entry name" value="Ribosomal_bL12_C"/>
</dbReference>
<organism evidence="2 3">
    <name type="scientific">Nocardia colli</name>
    <dbReference type="NCBI Taxonomy" id="2545717"/>
    <lineage>
        <taxon>Bacteria</taxon>
        <taxon>Bacillati</taxon>
        <taxon>Actinomycetota</taxon>
        <taxon>Actinomycetes</taxon>
        <taxon>Mycobacteriales</taxon>
        <taxon>Nocardiaceae</taxon>
        <taxon>Nocardia</taxon>
    </lineage>
</organism>
<name>A0A5N0EG52_9NOCA</name>
<dbReference type="OrthoDB" id="3298842at2"/>
<gene>
    <name evidence="2" type="ORF">F3087_17970</name>
</gene>
<dbReference type="SUPFAM" id="SSF54736">
    <property type="entry name" value="ClpS-like"/>
    <property type="match status" value="1"/>
</dbReference>
<dbReference type="AlphaFoldDB" id="A0A5N0EG52"/>
<dbReference type="InterPro" id="IPR014719">
    <property type="entry name" value="Ribosomal_bL12_C/ClpS-like"/>
</dbReference>
<evidence type="ECO:0000259" key="1">
    <source>
        <dbReference type="Pfam" id="PF00542"/>
    </source>
</evidence>
<reference evidence="2 3" key="1">
    <citation type="submission" date="2019-09" db="EMBL/GenBank/DDBJ databases">
        <authorList>
            <person name="Wang X."/>
        </authorList>
    </citation>
    <scope>NUCLEOTIDE SEQUENCE [LARGE SCALE GENOMIC DNA]</scope>
    <source>
        <strain evidence="2 3">CICC 11023</strain>
    </source>
</reference>
<proteinExistence type="predicted"/>
<sequence length="91" mass="10466">MFAHRRLERKIDALNYKVDLILQHLGIQDLPVLPAEPIRAVPTDARPAFSWAEIDALLLHDKKIQAIKRYRELTGAGLKEAKDAVEARHRY</sequence>